<evidence type="ECO:0000256" key="2">
    <source>
        <dbReference type="SAM" id="Coils"/>
    </source>
</evidence>
<evidence type="ECO:0000256" key="1">
    <source>
        <dbReference type="ARBA" id="ARBA00022821"/>
    </source>
</evidence>
<feature type="coiled-coil region" evidence="2">
    <location>
        <begin position="40"/>
        <end position="102"/>
    </location>
</feature>
<feature type="non-terminal residue" evidence="4">
    <location>
        <position position="1"/>
    </location>
</feature>
<dbReference type="FunFam" id="1.10.8.430:FF:000003">
    <property type="entry name" value="Probable disease resistance protein At5g66910"/>
    <property type="match status" value="1"/>
</dbReference>
<accession>A0A7J9HNU8</accession>
<proteinExistence type="predicted"/>
<name>A0A7J9HNU8_9ROSI</name>
<dbReference type="FunFam" id="3.40.50.300:FF:001091">
    <property type="entry name" value="Probable disease resistance protein At1g61300"/>
    <property type="match status" value="1"/>
</dbReference>
<dbReference type="EMBL" id="JABFAD010000010">
    <property type="protein sequence ID" value="MBA0811519.1"/>
    <property type="molecule type" value="Genomic_DNA"/>
</dbReference>
<dbReference type="Gene3D" id="3.40.50.300">
    <property type="entry name" value="P-loop containing nucleotide triphosphate hydrolases"/>
    <property type="match status" value="1"/>
</dbReference>
<dbReference type="GO" id="GO:0043531">
    <property type="term" value="F:ADP binding"/>
    <property type="evidence" value="ECO:0007669"/>
    <property type="project" value="InterPro"/>
</dbReference>
<keyword evidence="2" id="KW-0175">Coiled coil</keyword>
<keyword evidence="1" id="KW-0611">Plant defense</keyword>
<evidence type="ECO:0000313" key="4">
    <source>
        <dbReference type="EMBL" id="MBA0811519.1"/>
    </source>
</evidence>
<sequence>SWSIAAPFNGVSRISFFVAGSHANYVWKLKQTLPTLSAALQEMRAQRNDVRRQVDLAEQRLLKPFEQVQLWLSKAETMITEAQELVSNVAKMLQEISDHKSKGAFEKVAVNQPAASVVVRPVEQAVTLESTIQKVWSCIVGTDVGIVGLYGLGGVGKTTILTKLNNKFSTTPNNFDVVIWALVSKDYYVGKIQDRIGGNLGFSDDSWKHKSVEEKAVDIYGVLRNKKFVVLLDDLWEMVNLNQVECLESEKAWELFQDEVGYETLNSHPDIPNLAKQVAERCGGLPLALITIGRAMACKKTL</sequence>
<comment type="caution">
    <text evidence="4">The sequence shown here is derived from an EMBL/GenBank/DDBJ whole genome shotgun (WGS) entry which is preliminary data.</text>
</comment>
<evidence type="ECO:0000313" key="5">
    <source>
        <dbReference type="Proteomes" id="UP000593560"/>
    </source>
</evidence>
<evidence type="ECO:0000259" key="3">
    <source>
        <dbReference type="Pfam" id="PF00931"/>
    </source>
</evidence>
<dbReference type="InterPro" id="IPR027417">
    <property type="entry name" value="P-loop_NTPase"/>
</dbReference>
<reference evidence="4 5" key="1">
    <citation type="journal article" date="2019" name="Genome Biol. Evol.">
        <title>Insights into the evolution of the New World diploid cottons (Gossypium, subgenus Houzingenia) based on genome sequencing.</title>
        <authorList>
            <person name="Grover C.E."/>
            <person name="Arick M.A. 2nd"/>
            <person name="Thrash A."/>
            <person name="Conover J.L."/>
            <person name="Sanders W.S."/>
            <person name="Peterson D.G."/>
            <person name="Frelichowski J.E."/>
            <person name="Scheffler J.A."/>
            <person name="Scheffler B.E."/>
            <person name="Wendel J.F."/>
        </authorList>
    </citation>
    <scope>NUCLEOTIDE SEQUENCE [LARGE SCALE GENOMIC DNA]</scope>
    <source>
        <strain evidence="4">0</strain>
        <tissue evidence="4">Leaf</tissue>
    </source>
</reference>
<dbReference type="Proteomes" id="UP000593560">
    <property type="component" value="Unassembled WGS sequence"/>
</dbReference>
<dbReference type="PANTHER" id="PTHR33463">
    <property type="entry name" value="NB-ARC DOMAIN-CONTAINING PROTEIN-RELATED"/>
    <property type="match status" value="1"/>
</dbReference>
<dbReference type="PRINTS" id="PR00364">
    <property type="entry name" value="DISEASERSIST"/>
</dbReference>
<feature type="non-terminal residue" evidence="4">
    <location>
        <position position="302"/>
    </location>
</feature>
<dbReference type="Pfam" id="PF00931">
    <property type="entry name" value="NB-ARC"/>
    <property type="match status" value="1"/>
</dbReference>
<dbReference type="OrthoDB" id="664960at2759"/>
<protein>
    <recommendedName>
        <fullName evidence="3">NB-ARC domain-containing protein</fullName>
    </recommendedName>
</protein>
<dbReference type="InterPro" id="IPR002182">
    <property type="entry name" value="NB-ARC"/>
</dbReference>
<dbReference type="AlphaFoldDB" id="A0A7J9HNU8"/>
<keyword evidence="5" id="KW-1185">Reference proteome</keyword>
<dbReference type="SUPFAM" id="SSF52540">
    <property type="entry name" value="P-loop containing nucleoside triphosphate hydrolases"/>
    <property type="match status" value="1"/>
</dbReference>
<feature type="domain" description="NB-ARC" evidence="3">
    <location>
        <begin position="129"/>
        <end position="244"/>
    </location>
</feature>
<dbReference type="GO" id="GO:0006952">
    <property type="term" value="P:defense response"/>
    <property type="evidence" value="ECO:0007669"/>
    <property type="project" value="UniProtKB-KW"/>
</dbReference>
<dbReference type="InterPro" id="IPR050905">
    <property type="entry name" value="Plant_NBS-LRR"/>
</dbReference>
<dbReference type="PANTHER" id="PTHR33463:SF220">
    <property type="entry name" value="NB-ARC DOMAIN-CONTAINING PROTEIN"/>
    <property type="match status" value="1"/>
</dbReference>
<gene>
    <name evidence="4" type="ORF">Gohar_003410</name>
</gene>
<organism evidence="4 5">
    <name type="scientific">Gossypium harknessii</name>
    <dbReference type="NCBI Taxonomy" id="34285"/>
    <lineage>
        <taxon>Eukaryota</taxon>
        <taxon>Viridiplantae</taxon>
        <taxon>Streptophyta</taxon>
        <taxon>Embryophyta</taxon>
        <taxon>Tracheophyta</taxon>
        <taxon>Spermatophyta</taxon>
        <taxon>Magnoliopsida</taxon>
        <taxon>eudicotyledons</taxon>
        <taxon>Gunneridae</taxon>
        <taxon>Pentapetalae</taxon>
        <taxon>rosids</taxon>
        <taxon>malvids</taxon>
        <taxon>Malvales</taxon>
        <taxon>Malvaceae</taxon>
        <taxon>Malvoideae</taxon>
        <taxon>Gossypium</taxon>
    </lineage>
</organism>